<dbReference type="GO" id="GO:0016491">
    <property type="term" value="F:oxidoreductase activity"/>
    <property type="evidence" value="ECO:0007669"/>
    <property type="project" value="UniProtKB-KW"/>
</dbReference>
<evidence type="ECO:0000256" key="1">
    <source>
        <dbReference type="ARBA" id="ARBA00022485"/>
    </source>
</evidence>
<dbReference type="GO" id="GO:0043546">
    <property type="term" value="F:molybdopterin cofactor binding"/>
    <property type="evidence" value="ECO:0007669"/>
    <property type="project" value="InterPro"/>
</dbReference>
<dbReference type="EMBL" id="AAGPJC010000009">
    <property type="protein sequence ID" value="EBQ5495164.1"/>
    <property type="molecule type" value="Genomic_DNA"/>
</dbReference>
<dbReference type="InterPro" id="IPR037946">
    <property type="entry name" value="MopB_CT_Tetrathionate"/>
</dbReference>
<organism evidence="6">
    <name type="scientific">Salmonella enterica</name>
    <name type="common">Salmonella choleraesuis</name>
    <dbReference type="NCBI Taxonomy" id="28901"/>
    <lineage>
        <taxon>Bacteria</taxon>
        <taxon>Pseudomonadati</taxon>
        <taxon>Pseudomonadota</taxon>
        <taxon>Gammaproteobacteria</taxon>
        <taxon>Enterobacterales</taxon>
        <taxon>Enterobacteriaceae</taxon>
        <taxon>Salmonella</taxon>
    </lineage>
</organism>
<keyword evidence="3" id="KW-0732">Signal</keyword>
<dbReference type="PANTHER" id="PTHR43742:SF9">
    <property type="entry name" value="TETRATHIONATE REDUCTASE SUBUNIT A"/>
    <property type="match status" value="1"/>
</dbReference>
<proteinExistence type="predicted"/>
<dbReference type="AlphaFoldDB" id="A0A5U5NBU7"/>
<dbReference type="Gene3D" id="2.40.40.20">
    <property type="match status" value="1"/>
</dbReference>
<dbReference type="SUPFAM" id="SSF50692">
    <property type="entry name" value="ADC-like"/>
    <property type="match status" value="1"/>
</dbReference>
<dbReference type="CDD" id="cd02780">
    <property type="entry name" value="MopB_CT_Tetrathionate_Arsenate-R"/>
    <property type="match status" value="1"/>
</dbReference>
<keyword evidence="2" id="KW-0500">Molybdenum</keyword>
<feature type="non-terminal residue" evidence="6">
    <location>
        <position position="1"/>
    </location>
</feature>
<dbReference type="InterPro" id="IPR009010">
    <property type="entry name" value="Asp_de-COase-like_dom_sf"/>
</dbReference>
<dbReference type="GO" id="GO:0051539">
    <property type="term" value="F:4 iron, 4 sulfur cluster binding"/>
    <property type="evidence" value="ECO:0007669"/>
    <property type="project" value="UniProtKB-KW"/>
</dbReference>
<dbReference type="InterPro" id="IPR006657">
    <property type="entry name" value="MoPterin_dinucl-bd_dom"/>
</dbReference>
<evidence type="ECO:0000259" key="5">
    <source>
        <dbReference type="Pfam" id="PF01568"/>
    </source>
</evidence>
<evidence type="ECO:0000256" key="2">
    <source>
        <dbReference type="ARBA" id="ARBA00022505"/>
    </source>
</evidence>
<feature type="domain" description="Molybdopterin dinucleotide-binding" evidence="5">
    <location>
        <begin position="382"/>
        <end position="477"/>
    </location>
</feature>
<keyword evidence="1" id="KW-0408">Iron</keyword>
<protein>
    <submittedName>
        <fullName evidence="6">Tetrathionate reductase subunit TtrA</fullName>
    </submittedName>
</protein>
<dbReference type="Pfam" id="PF01568">
    <property type="entry name" value="Molydop_binding"/>
    <property type="match status" value="1"/>
</dbReference>
<evidence type="ECO:0000256" key="3">
    <source>
        <dbReference type="ARBA" id="ARBA00022729"/>
    </source>
</evidence>
<dbReference type="Gene3D" id="3.40.50.740">
    <property type="match status" value="1"/>
</dbReference>
<reference evidence="6" key="1">
    <citation type="submission" date="2018-07" db="EMBL/GenBank/DDBJ databases">
        <authorList>
            <consortium name="GenomeTrakr network: Whole genome sequencing for foodborne pathogen traceback"/>
        </authorList>
    </citation>
    <scope>NUCLEOTIDE SEQUENCE</scope>
    <source>
        <strain evidence="6">CFSAN036006</strain>
    </source>
</reference>
<gene>
    <name evidence="6" type="primary">ttrA</name>
    <name evidence="6" type="ORF">AIY28_04905</name>
</gene>
<dbReference type="PANTHER" id="PTHR43742">
    <property type="entry name" value="TRIMETHYLAMINE-N-OXIDE REDUCTASE"/>
    <property type="match status" value="1"/>
</dbReference>
<evidence type="ECO:0000256" key="4">
    <source>
        <dbReference type="ARBA" id="ARBA00023002"/>
    </source>
</evidence>
<dbReference type="SUPFAM" id="SSF53706">
    <property type="entry name" value="Formate dehydrogenase/DMSO reductase, domains 1-3"/>
    <property type="match status" value="1"/>
</dbReference>
<evidence type="ECO:0000313" key="6">
    <source>
        <dbReference type="EMBL" id="EBQ5495164.1"/>
    </source>
</evidence>
<keyword evidence="4" id="KW-0560">Oxidoreductase</keyword>
<comment type="caution">
    <text evidence="6">The sequence shown here is derived from an EMBL/GenBank/DDBJ whole genome shotgun (WGS) entry which is preliminary data.</text>
</comment>
<dbReference type="InterPro" id="IPR050612">
    <property type="entry name" value="Prok_Mopterin_Oxidored"/>
</dbReference>
<accession>A0A5U5NBU7</accession>
<name>A0A5U5NBU7_SALER</name>
<keyword evidence="1" id="KW-0479">Metal-binding</keyword>
<keyword evidence="1" id="KW-0004">4Fe-4S</keyword>
<sequence length="510" mass="55534">GFYNAWSVMMLNALIGNLSLSGGVFVGGGKFNGVSDGPRYNMNSFAGKVKPSGLSIARSKTAYEASEEYRDKIAGGQSPYPAKAPWYPFVAGQLTELLTSALEGYPYPLKAWISNMSNPFYGVPGLRAVAEEKLKDPRRLPLFIAIDAFMNETTALADYIVPDTHNFESWGFTAPWGGVASKATTARWPVVTPATRRTADGQPVSMEAFCIAVAKRLRLPGFGDQAITDPQGNTFPLNRAEDFYLRVAANIAFMGKTPVAPANQEDITLTGVSRILPAIQHTLKADEVGRVAFIYSRGGRFAPEDSGYTEQRLGNAWKKPLQIWNADVAAHRHAITGERFSGCPVWYPARLSDGRAIDDQFPIGQWPLKLISFKSNTMSSSTAVIPRLHHVKPANLVALNPQDGERYGLQHGDRVRIITPGGQVVAQISLLNGVMPGVIAIEHGYGHREMGATQHSLDGVPMPYDPQIRAGINLNDLGFADPTRTITNTWLDWVSGAAVRQGLPAKIERI</sequence>
<keyword evidence="1" id="KW-0411">Iron-sulfur</keyword>